<name>A0A419F1F6_9BACT</name>
<dbReference type="GO" id="GO:0005886">
    <property type="term" value="C:plasma membrane"/>
    <property type="evidence" value="ECO:0007669"/>
    <property type="project" value="UniProtKB-SubCell"/>
</dbReference>
<comment type="caution">
    <text evidence="9">The sequence shown here is derived from an EMBL/GenBank/DDBJ whole genome shotgun (WGS) entry which is preliminary data.</text>
</comment>
<feature type="transmembrane region" description="Helical" evidence="8">
    <location>
        <begin position="209"/>
        <end position="231"/>
    </location>
</feature>
<dbReference type="Proteomes" id="UP000285961">
    <property type="component" value="Unassembled WGS sequence"/>
</dbReference>
<evidence type="ECO:0000256" key="2">
    <source>
        <dbReference type="ARBA" id="ARBA00007977"/>
    </source>
</evidence>
<comment type="similarity">
    <text evidence="2">Belongs to the UPF0324 family.</text>
</comment>
<feature type="transmembrane region" description="Helical" evidence="8">
    <location>
        <begin position="267"/>
        <end position="289"/>
    </location>
</feature>
<evidence type="ECO:0000256" key="6">
    <source>
        <dbReference type="ARBA" id="ARBA00023136"/>
    </source>
</evidence>
<keyword evidence="7" id="KW-0175">Coiled coil</keyword>
<evidence type="ECO:0000313" key="10">
    <source>
        <dbReference type="Proteomes" id="UP000285961"/>
    </source>
</evidence>
<sequence>MSPTEPDEIVRQEINEGTDVVVERATSQWSDLWKKEDYLAIWLGFIILIVGLLIYLPRAPKGMNEKIAEANSILKREAERAPFKTVAWYKATDAKRKPKAMDEPLGKTITTFTNKPHGWTSNPLQAFILNAEQAEVRKAKAALKYEEAKAKKEAALARAAGAELAAESANFESHQLNEGATAAIDDWRQANRQASDARKKTSVKPYNQFPYLAGLMVVLAVFFSVGIKLMGCSLKKFFPAFVFVFIVAVLAYMMEGQATMKEYGFGYALWAIIFGLIISNTVGTPRWVMPAVQVEYYIKTGLVLLGAEILFGKILAIGIPGIFVAWIVTPIVLVSTFIFGQKVLKITSKTLNITISADMSVCGVSAAIATAAACRAKKEELTLSVGLSMMFTAIMMVVMPTFIKAVGMPHVLGGAWMGGTIDATGAVAAAGAFLSDRALYVAATVKMIQNMLIGVIAFCVAVYWCARVECAPGQRVRAMEIWHRFPKFVLGFIAASIIFSLFYESMGNDVADVMLDQGVLRGFATLLRDWFFCLAFTSIGLATNFRELAHHFKGGKPLILYVCGQSFNLILTLTMAYIMFYKVFPQITAKI</sequence>
<keyword evidence="4 8" id="KW-0812">Transmembrane</keyword>
<evidence type="ECO:0000256" key="1">
    <source>
        <dbReference type="ARBA" id="ARBA00004651"/>
    </source>
</evidence>
<feature type="transmembrane region" description="Helical" evidence="8">
    <location>
        <begin position="385"/>
        <end position="403"/>
    </location>
</feature>
<evidence type="ECO:0000256" key="8">
    <source>
        <dbReference type="SAM" id="Phobius"/>
    </source>
</evidence>
<gene>
    <name evidence="9" type="ORF">C4532_06725</name>
</gene>
<keyword evidence="5 8" id="KW-1133">Transmembrane helix</keyword>
<dbReference type="Pfam" id="PF03601">
    <property type="entry name" value="Cons_hypoth698"/>
    <property type="match status" value="1"/>
</dbReference>
<feature type="transmembrane region" description="Helical" evidence="8">
    <location>
        <begin position="309"/>
        <end position="339"/>
    </location>
</feature>
<reference evidence="9 10" key="1">
    <citation type="journal article" date="2017" name="ISME J.">
        <title>Energy and carbon metabolisms in a deep terrestrial subsurface fluid microbial community.</title>
        <authorList>
            <person name="Momper L."/>
            <person name="Jungbluth S.P."/>
            <person name="Lee M.D."/>
            <person name="Amend J.P."/>
        </authorList>
    </citation>
    <scope>NUCLEOTIDE SEQUENCE [LARGE SCALE GENOMIC DNA]</scope>
    <source>
        <strain evidence="9">SURF_17</strain>
    </source>
</reference>
<dbReference type="InterPro" id="IPR018383">
    <property type="entry name" value="UPF0324_pro"/>
</dbReference>
<protein>
    <submittedName>
        <fullName evidence="9">Putative sulfate exporter family transporter</fullName>
    </submittedName>
</protein>
<feature type="transmembrane region" description="Helical" evidence="8">
    <location>
        <begin position="447"/>
        <end position="465"/>
    </location>
</feature>
<feature type="coiled-coil region" evidence="7">
    <location>
        <begin position="129"/>
        <end position="165"/>
    </location>
</feature>
<feature type="transmembrane region" description="Helical" evidence="8">
    <location>
        <begin position="38"/>
        <end position="56"/>
    </location>
</feature>
<proteinExistence type="inferred from homology"/>
<keyword evidence="6 8" id="KW-0472">Membrane</keyword>
<feature type="transmembrane region" description="Helical" evidence="8">
    <location>
        <begin position="523"/>
        <end position="546"/>
    </location>
</feature>
<evidence type="ECO:0000256" key="5">
    <source>
        <dbReference type="ARBA" id="ARBA00022989"/>
    </source>
</evidence>
<evidence type="ECO:0000313" key="9">
    <source>
        <dbReference type="EMBL" id="RJP71992.1"/>
    </source>
</evidence>
<dbReference type="PANTHER" id="PTHR30106:SF1">
    <property type="entry name" value="UPF0324 MEMBRANE PROTEIN FN0533"/>
    <property type="match status" value="1"/>
</dbReference>
<dbReference type="PANTHER" id="PTHR30106">
    <property type="entry name" value="INNER MEMBRANE PROTEIN YEIH-RELATED"/>
    <property type="match status" value="1"/>
</dbReference>
<evidence type="ECO:0000256" key="3">
    <source>
        <dbReference type="ARBA" id="ARBA00022475"/>
    </source>
</evidence>
<comment type="subcellular location">
    <subcellularLocation>
        <location evidence="1">Cell membrane</location>
        <topology evidence="1">Multi-pass membrane protein</topology>
    </subcellularLocation>
</comment>
<organism evidence="9 10">
    <name type="scientific">Candidatus Abyssobacteria bacterium SURF_17</name>
    <dbReference type="NCBI Taxonomy" id="2093361"/>
    <lineage>
        <taxon>Bacteria</taxon>
        <taxon>Pseudomonadati</taxon>
        <taxon>Candidatus Hydrogenedentota</taxon>
        <taxon>Candidatus Abyssobacteria</taxon>
    </lineage>
</organism>
<feature type="transmembrane region" description="Helical" evidence="8">
    <location>
        <begin position="558"/>
        <end position="580"/>
    </location>
</feature>
<feature type="transmembrane region" description="Helical" evidence="8">
    <location>
        <begin position="415"/>
        <end position="435"/>
    </location>
</feature>
<dbReference type="EMBL" id="QZKI01000052">
    <property type="protein sequence ID" value="RJP71992.1"/>
    <property type="molecule type" value="Genomic_DNA"/>
</dbReference>
<keyword evidence="3" id="KW-1003">Cell membrane</keyword>
<dbReference type="AlphaFoldDB" id="A0A419F1F6"/>
<accession>A0A419F1F6</accession>
<evidence type="ECO:0000256" key="7">
    <source>
        <dbReference type="SAM" id="Coils"/>
    </source>
</evidence>
<evidence type="ECO:0000256" key="4">
    <source>
        <dbReference type="ARBA" id="ARBA00022692"/>
    </source>
</evidence>
<feature type="transmembrane region" description="Helical" evidence="8">
    <location>
        <begin position="237"/>
        <end position="255"/>
    </location>
</feature>
<feature type="transmembrane region" description="Helical" evidence="8">
    <location>
        <begin position="485"/>
        <end position="503"/>
    </location>
</feature>